<dbReference type="KEGG" id="nah:F5544_22480"/>
<evidence type="ECO:0000259" key="2">
    <source>
        <dbReference type="SMART" id="SM00382"/>
    </source>
</evidence>
<accession>A0A6G9YGN5</accession>
<sequence>MNTPKRAAVVLVHGLFSSARTWADIISWIAKDAELTSDFDVFAMQYESPKVRFNPLRAIPDYDVIADYLRTYLDVRVAAYERIVLVSHSQGGLIVQRYLARMIQRGRGLELRRIAAVVMLACPNSGSELAILLRRSASGFWKHPQEAELRPIAKKVTDAQQIVLEHIQYAKTVDAQNCPIPLYLYAGTSDNVVRPASAAGLFPEVKALPGDHFSIIAADSAQALVFLTLRSHLLGALVARPPSDEPDPPRPPPDPPPARTTVRHNLTALSINFVDRATEVRRALDGLASRNPVVCISGLGGMGKSALANRIGWLLTESEKRSGARQFDTVMWCDRAASTPQLDAVVEAVSEVMDFRYLRALPTADRLKRTIEHLNGERCLVIIDDLDAGDESIRELIRGVDPARSKFLVTARQRYSREAWPIDLDGLDDKARARLAHEEGDRLQVAALTSSAGALLREYLAATGGNPLAIRLTAAQMRYDGDDLRSSIARLRAAADHDIFDPIFDRSWNVLSPTGQVVVLTVALHAVTVSREAVGAALGLDGERLRREIQCVADTALVDFLHSAADEPGRLRLHPLTRAYALRQLTNAPQRRVAIEDRLIGYYRSYSAAHADIYSDPARCACSNASGRTSWNSPTAPTSVSESANHRPSTEAETAFACLPSNTAR</sequence>
<dbReference type="Pfam" id="PF12697">
    <property type="entry name" value="Abhydrolase_6"/>
    <property type="match status" value="1"/>
</dbReference>
<dbReference type="RefSeq" id="WP_167475050.1">
    <property type="nucleotide sequence ID" value="NZ_CP046172.1"/>
</dbReference>
<dbReference type="InterPro" id="IPR029058">
    <property type="entry name" value="AB_hydrolase_fold"/>
</dbReference>
<dbReference type="AlphaFoldDB" id="A0A6G9YGN5"/>
<dbReference type="InterPro" id="IPR002182">
    <property type="entry name" value="NB-ARC"/>
</dbReference>
<evidence type="ECO:0000256" key="1">
    <source>
        <dbReference type="SAM" id="MobiDB-lite"/>
    </source>
</evidence>
<dbReference type="PRINTS" id="PR00364">
    <property type="entry name" value="DISEASERSIST"/>
</dbReference>
<name>A0A6G9YGN5_9NOCA</name>
<dbReference type="SUPFAM" id="SSF52540">
    <property type="entry name" value="P-loop containing nucleoside triphosphate hydrolases"/>
    <property type="match status" value="1"/>
</dbReference>
<dbReference type="GO" id="GO:0016787">
    <property type="term" value="F:hydrolase activity"/>
    <property type="evidence" value="ECO:0007669"/>
    <property type="project" value="UniProtKB-KW"/>
</dbReference>
<keyword evidence="3" id="KW-0378">Hydrolase</keyword>
<feature type="compositionally biased region" description="Polar residues" evidence="1">
    <location>
        <begin position="626"/>
        <end position="643"/>
    </location>
</feature>
<dbReference type="EMBL" id="CP046172">
    <property type="protein sequence ID" value="QIS12358.1"/>
    <property type="molecule type" value="Genomic_DNA"/>
</dbReference>
<keyword evidence="4" id="KW-1185">Reference proteome</keyword>
<organism evidence="3 4">
    <name type="scientific">Nocardia arthritidis</name>
    <dbReference type="NCBI Taxonomy" id="228602"/>
    <lineage>
        <taxon>Bacteria</taxon>
        <taxon>Bacillati</taxon>
        <taxon>Actinomycetota</taxon>
        <taxon>Actinomycetes</taxon>
        <taxon>Mycobacteriales</taxon>
        <taxon>Nocardiaceae</taxon>
        <taxon>Nocardia</taxon>
    </lineage>
</organism>
<dbReference type="InterPro" id="IPR003593">
    <property type="entry name" value="AAA+_ATPase"/>
</dbReference>
<dbReference type="PANTHER" id="PTHR47691:SF3">
    <property type="entry name" value="HTH-TYPE TRANSCRIPTIONAL REGULATOR RV0890C-RELATED"/>
    <property type="match status" value="1"/>
</dbReference>
<evidence type="ECO:0000313" key="3">
    <source>
        <dbReference type="EMBL" id="QIS12358.1"/>
    </source>
</evidence>
<dbReference type="GO" id="GO:0043531">
    <property type="term" value="F:ADP binding"/>
    <property type="evidence" value="ECO:0007669"/>
    <property type="project" value="InterPro"/>
</dbReference>
<proteinExistence type="predicted"/>
<dbReference type="PANTHER" id="PTHR47691">
    <property type="entry name" value="REGULATOR-RELATED"/>
    <property type="match status" value="1"/>
</dbReference>
<feature type="compositionally biased region" description="Pro residues" evidence="1">
    <location>
        <begin position="249"/>
        <end position="258"/>
    </location>
</feature>
<feature type="region of interest" description="Disordered" evidence="1">
    <location>
        <begin position="626"/>
        <end position="654"/>
    </location>
</feature>
<gene>
    <name evidence="3" type="ORF">F5544_22480</name>
</gene>
<dbReference type="SUPFAM" id="SSF53474">
    <property type="entry name" value="alpha/beta-Hydrolases"/>
    <property type="match status" value="1"/>
</dbReference>
<dbReference type="Gene3D" id="3.40.50.1820">
    <property type="entry name" value="alpha/beta hydrolase"/>
    <property type="match status" value="1"/>
</dbReference>
<dbReference type="InterPro" id="IPR027417">
    <property type="entry name" value="P-loop_NTPase"/>
</dbReference>
<dbReference type="Proteomes" id="UP000503540">
    <property type="component" value="Chromosome"/>
</dbReference>
<evidence type="ECO:0000313" key="4">
    <source>
        <dbReference type="Proteomes" id="UP000503540"/>
    </source>
</evidence>
<dbReference type="SMART" id="SM00382">
    <property type="entry name" value="AAA"/>
    <property type="match status" value="1"/>
</dbReference>
<protein>
    <submittedName>
        <fullName evidence="3">Alpha/beta fold hydrolase</fullName>
    </submittedName>
</protein>
<reference evidence="3 4" key="1">
    <citation type="journal article" date="2019" name="ACS Chem. Biol.">
        <title>Identification and Mobilization of a Cryptic Antibiotic Biosynthesis Gene Locus from a Human-Pathogenic Nocardia Isolate.</title>
        <authorList>
            <person name="Herisse M."/>
            <person name="Ishida K."/>
            <person name="Porter J.L."/>
            <person name="Howden B."/>
            <person name="Hertweck C."/>
            <person name="Stinear T.P."/>
            <person name="Pidot S.J."/>
        </authorList>
    </citation>
    <scope>NUCLEOTIDE SEQUENCE [LARGE SCALE GENOMIC DNA]</scope>
    <source>
        <strain evidence="3 4">AUSMDU00012717</strain>
    </source>
</reference>
<dbReference type="Gene3D" id="3.40.50.300">
    <property type="entry name" value="P-loop containing nucleotide triphosphate hydrolases"/>
    <property type="match status" value="1"/>
</dbReference>
<feature type="region of interest" description="Disordered" evidence="1">
    <location>
        <begin position="238"/>
        <end position="258"/>
    </location>
</feature>
<dbReference type="InterPro" id="IPR000073">
    <property type="entry name" value="AB_hydrolase_1"/>
</dbReference>
<feature type="domain" description="AAA+ ATPase" evidence="2">
    <location>
        <begin position="290"/>
        <end position="441"/>
    </location>
</feature>
<dbReference type="Pfam" id="PF00931">
    <property type="entry name" value="NB-ARC"/>
    <property type="match status" value="1"/>
</dbReference>